<comment type="caution">
    <text evidence="2">The sequence shown here is derived from an EMBL/GenBank/DDBJ whole genome shotgun (WGS) entry which is preliminary data.</text>
</comment>
<dbReference type="EMBL" id="RYYV01000001">
    <property type="protein sequence ID" value="RUL79724.1"/>
    <property type="molecule type" value="Genomic_DNA"/>
</dbReference>
<protein>
    <recommendedName>
        <fullName evidence="1">DUF7931 domain-containing protein</fullName>
    </recommendedName>
</protein>
<feature type="domain" description="DUF7931" evidence="1">
    <location>
        <begin position="18"/>
        <end position="168"/>
    </location>
</feature>
<accession>A0A3S0R668</accession>
<evidence type="ECO:0000313" key="3">
    <source>
        <dbReference type="Proteomes" id="UP000274358"/>
    </source>
</evidence>
<gene>
    <name evidence="2" type="ORF">EKH80_00545</name>
</gene>
<name>A0A3S0R668_9GAMM</name>
<reference evidence="2 3" key="1">
    <citation type="submission" date="2018-12" db="EMBL/GenBank/DDBJ databases">
        <title>Dyella dinghuensis sp. nov. DHOA06 and Dyella choica sp. nov. 4M-K27, isolated from forest soil.</title>
        <authorList>
            <person name="Qiu L.-H."/>
            <person name="Gao Z.-H."/>
        </authorList>
    </citation>
    <scope>NUCLEOTIDE SEQUENCE [LARGE SCALE GENOMIC DNA]</scope>
    <source>
        <strain evidence="2 3">4M-K27</strain>
    </source>
</reference>
<evidence type="ECO:0000259" key="1">
    <source>
        <dbReference type="Pfam" id="PF25559"/>
    </source>
</evidence>
<dbReference type="Proteomes" id="UP000274358">
    <property type="component" value="Unassembled WGS sequence"/>
</dbReference>
<dbReference type="AlphaFoldDB" id="A0A3S0R668"/>
<dbReference type="OrthoDB" id="9796171at2"/>
<sequence>MNTHPPFPDDGAHAVSGPEAVAAVRLQLLAAARYRLAIQLPTLPPSILSSPDELAELRRIAIAGRNAEVRIVLGDPSAALRTGHRLLDLAQRLPSVLRIRTSAEEDNGAEKEASSWLLNDAGGYLFLPDAERWEGRAALKDGTGQAPLLLQFEQIWERALPATQLQALGL</sequence>
<dbReference type="RefSeq" id="WP_126682777.1">
    <property type="nucleotide sequence ID" value="NZ_RYYV01000001.1"/>
</dbReference>
<evidence type="ECO:0000313" key="2">
    <source>
        <dbReference type="EMBL" id="RUL79724.1"/>
    </source>
</evidence>
<keyword evidence="3" id="KW-1185">Reference proteome</keyword>
<dbReference type="InterPro" id="IPR057691">
    <property type="entry name" value="DUF7931"/>
</dbReference>
<organism evidence="2 3">
    <name type="scientific">Dyella choica</name>
    <dbReference type="NCBI Taxonomy" id="1927959"/>
    <lineage>
        <taxon>Bacteria</taxon>
        <taxon>Pseudomonadati</taxon>
        <taxon>Pseudomonadota</taxon>
        <taxon>Gammaproteobacteria</taxon>
        <taxon>Lysobacterales</taxon>
        <taxon>Rhodanobacteraceae</taxon>
        <taxon>Dyella</taxon>
    </lineage>
</organism>
<dbReference type="Pfam" id="PF25559">
    <property type="entry name" value="DUF7931"/>
    <property type="match status" value="1"/>
</dbReference>
<proteinExistence type="predicted"/>